<evidence type="ECO:0000313" key="4">
    <source>
        <dbReference type="Proteomes" id="UP001239257"/>
    </source>
</evidence>
<gene>
    <name evidence="3" type="ORF">PYE51_17115</name>
</gene>
<proteinExistence type="predicted"/>
<keyword evidence="2" id="KW-1133">Transmembrane helix</keyword>
<evidence type="ECO:0000313" key="3">
    <source>
        <dbReference type="EMBL" id="WGK83088.1"/>
    </source>
</evidence>
<keyword evidence="2" id="KW-0812">Transmembrane</keyword>
<feature type="transmembrane region" description="Helical" evidence="2">
    <location>
        <begin position="54"/>
        <end position="76"/>
    </location>
</feature>
<dbReference type="InterPro" id="IPR001646">
    <property type="entry name" value="5peptide_repeat"/>
</dbReference>
<keyword evidence="1" id="KW-0677">Repeat</keyword>
<evidence type="ECO:0000256" key="2">
    <source>
        <dbReference type="SAM" id="Phobius"/>
    </source>
</evidence>
<dbReference type="RefSeq" id="WP_301066179.1">
    <property type="nucleotide sequence ID" value="NZ_CP118710.1"/>
</dbReference>
<reference evidence="3" key="1">
    <citation type="submission" date="2022-02" db="EMBL/GenBank/DDBJ databases">
        <title>Emergence and expansion in Europe of a Vibrio aestuarianus clonal complex pathogenic for oysters.</title>
        <authorList>
            <person name="Mesnil A."/>
            <person name="Travers M.-A."/>
        </authorList>
    </citation>
    <scope>NUCLEOTIDE SEQUENCE</scope>
    <source>
        <strain evidence="3">U29</strain>
    </source>
</reference>
<dbReference type="EMBL" id="CP118710">
    <property type="protein sequence ID" value="WGK83088.1"/>
    <property type="molecule type" value="Genomic_DNA"/>
</dbReference>
<dbReference type="Pfam" id="PF13599">
    <property type="entry name" value="Pentapeptide_4"/>
    <property type="match status" value="1"/>
</dbReference>
<accession>A0AAX3U6D1</accession>
<dbReference type="AlphaFoldDB" id="A0AAX3U6D1"/>
<organism evidence="3 4">
    <name type="scientific">Vibrio aestuarianus</name>
    <dbReference type="NCBI Taxonomy" id="28171"/>
    <lineage>
        <taxon>Bacteria</taxon>
        <taxon>Pseudomonadati</taxon>
        <taxon>Pseudomonadota</taxon>
        <taxon>Gammaproteobacteria</taxon>
        <taxon>Vibrionales</taxon>
        <taxon>Vibrionaceae</taxon>
        <taxon>Vibrio</taxon>
    </lineage>
</organism>
<sequence length="280" mass="31747">MIKLINKTPLRAVTFLFLTTLFMVVFITSCWEFISGNIFPNTTLGLYNKDFWENVLVEAHGMVFDILIIGVIVVWLDTRRTTYNEKKSMLNELSDMSYLDLPEVNHRKVGMIHRLNNLGVMTFNVEELILTKVRIKGLHSDGSNLNYLKTVGSSISGTDFIGTSLFRADFSEAEIKSTKFISCEMKKAVFINSKVQGVDFSNSNLERARFMNTDLQNAIFKGCNLREANFENANLRNANLKDALYVKAENLLKAKNLDYIVVDADMKTKLRDLGAKAKGI</sequence>
<dbReference type="PROSITE" id="PS51257">
    <property type="entry name" value="PROKAR_LIPOPROTEIN"/>
    <property type="match status" value="1"/>
</dbReference>
<dbReference type="SUPFAM" id="SSF141571">
    <property type="entry name" value="Pentapeptide repeat-like"/>
    <property type="match status" value="1"/>
</dbReference>
<dbReference type="Gene3D" id="2.160.20.80">
    <property type="entry name" value="E3 ubiquitin-protein ligase SopA"/>
    <property type="match status" value="1"/>
</dbReference>
<evidence type="ECO:0000256" key="1">
    <source>
        <dbReference type="ARBA" id="ARBA00022737"/>
    </source>
</evidence>
<keyword evidence="2" id="KW-0472">Membrane</keyword>
<dbReference type="Proteomes" id="UP001239257">
    <property type="component" value="Chromosome 2"/>
</dbReference>
<name>A0AAX3U6D1_9VIBR</name>
<protein>
    <submittedName>
        <fullName evidence="3">Pentapeptide repeat-containing protein</fullName>
    </submittedName>
</protein>
<feature type="transmembrane region" description="Helical" evidence="2">
    <location>
        <begin position="12"/>
        <end position="34"/>
    </location>
</feature>
<dbReference type="PANTHER" id="PTHR47485:SF1">
    <property type="entry name" value="THYLAKOID LUMENAL 17.4 KDA PROTEIN, CHLOROPLASTIC"/>
    <property type="match status" value="1"/>
</dbReference>
<dbReference type="PANTHER" id="PTHR47485">
    <property type="entry name" value="THYLAKOID LUMENAL 17.4 KDA PROTEIN, CHLOROPLASTIC"/>
    <property type="match status" value="1"/>
</dbReference>